<evidence type="ECO:0000256" key="4">
    <source>
        <dbReference type="ARBA" id="ARBA00023136"/>
    </source>
</evidence>
<dbReference type="InterPro" id="IPR052954">
    <property type="entry name" value="GPCR-Ligand_Int"/>
</dbReference>
<comment type="caution">
    <text evidence="7">The sequence shown here is derived from an EMBL/GenBank/DDBJ whole genome shotgun (WGS) entry which is preliminary data.</text>
</comment>
<dbReference type="GO" id="GO:0004930">
    <property type="term" value="F:G protein-coupled receptor activity"/>
    <property type="evidence" value="ECO:0007669"/>
    <property type="project" value="InterPro"/>
</dbReference>
<name>A0AAE0Z9Z0_9GAST</name>
<dbReference type="GO" id="GO:0016020">
    <property type="term" value="C:membrane"/>
    <property type="evidence" value="ECO:0007669"/>
    <property type="project" value="UniProtKB-SubCell"/>
</dbReference>
<proteinExistence type="predicted"/>
<dbReference type="SUPFAM" id="SSF81321">
    <property type="entry name" value="Family A G protein-coupled receptor-like"/>
    <property type="match status" value="1"/>
</dbReference>
<reference evidence="7" key="1">
    <citation type="journal article" date="2023" name="G3 (Bethesda)">
        <title>A reference genome for the long-term kleptoplast-retaining sea slug Elysia crispata morphotype clarki.</title>
        <authorList>
            <person name="Eastman K.E."/>
            <person name="Pendleton A.L."/>
            <person name="Shaikh M.A."/>
            <person name="Suttiyut T."/>
            <person name="Ogas R."/>
            <person name="Tomko P."/>
            <person name="Gavelis G."/>
            <person name="Widhalm J.R."/>
            <person name="Wisecaver J.H."/>
        </authorList>
    </citation>
    <scope>NUCLEOTIDE SEQUENCE</scope>
    <source>
        <strain evidence="7">ECLA1</strain>
    </source>
</reference>
<evidence type="ECO:0000256" key="3">
    <source>
        <dbReference type="ARBA" id="ARBA00022989"/>
    </source>
</evidence>
<dbReference type="InterPro" id="IPR000276">
    <property type="entry name" value="GPCR_Rhodpsn"/>
</dbReference>
<gene>
    <name evidence="7" type="ORF">RRG08_054041</name>
</gene>
<evidence type="ECO:0000256" key="2">
    <source>
        <dbReference type="ARBA" id="ARBA00022692"/>
    </source>
</evidence>
<feature type="domain" description="G-protein coupled receptors family 1 profile" evidence="6">
    <location>
        <begin position="57"/>
        <end position="310"/>
    </location>
</feature>
<feature type="transmembrane region" description="Helical" evidence="5">
    <location>
        <begin position="247"/>
        <end position="266"/>
    </location>
</feature>
<dbReference type="Proteomes" id="UP001283361">
    <property type="component" value="Unassembled WGS sequence"/>
</dbReference>
<dbReference type="PRINTS" id="PR00237">
    <property type="entry name" value="GPCRRHODOPSN"/>
</dbReference>
<evidence type="ECO:0000256" key="1">
    <source>
        <dbReference type="ARBA" id="ARBA00004370"/>
    </source>
</evidence>
<sequence>MENATAKETKLDLICSYLEPNTTCPIPSSSEYHLIKRICAAAATQSYVLFTIALVFGLPGSLFTFLTVLRMPLKPSTLYIRLLAGSDFTSLAVASLTYYKTLDLQRMTDWQEVCKWVGRFFQAFSHWLLVLICLERFVSVRFPLHKAKLYTLSTARYTCLAALLLSSVPLILFSLHFSKTVVHSKFRFYYIVVYLSIYAFVPMSLIVSFTSLTAAELKKTQGRRRALLASAHSTSGASKMEADLTRMMFLSAIFFVVLTLPFFLFHSFDRIDDYWLHLRFCTVEAAVEYISLFTGASLCFLNHAVNFYIYIFGAQGFRKQFLLLMRCKDKVEEKTAAISTVS</sequence>
<dbReference type="EMBL" id="JAWDGP010004298">
    <property type="protein sequence ID" value="KAK3765517.1"/>
    <property type="molecule type" value="Genomic_DNA"/>
</dbReference>
<organism evidence="7 8">
    <name type="scientific">Elysia crispata</name>
    <name type="common">lettuce slug</name>
    <dbReference type="NCBI Taxonomy" id="231223"/>
    <lineage>
        <taxon>Eukaryota</taxon>
        <taxon>Metazoa</taxon>
        <taxon>Spiralia</taxon>
        <taxon>Lophotrochozoa</taxon>
        <taxon>Mollusca</taxon>
        <taxon>Gastropoda</taxon>
        <taxon>Heterobranchia</taxon>
        <taxon>Euthyneura</taxon>
        <taxon>Panpulmonata</taxon>
        <taxon>Sacoglossa</taxon>
        <taxon>Placobranchoidea</taxon>
        <taxon>Plakobranchidae</taxon>
        <taxon>Elysia</taxon>
    </lineage>
</organism>
<feature type="transmembrane region" description="Helical" evidence="5">
    <location>
        <begin position="78"/>
        <end position="99"/>
    </location>
</feature>
<evidence type="ECO:0000256" key="5">
    <source>
        <dbReference type="SAM" id="Phobius"/>
    </source>
</evidence>
<keyword evidence="8" id="KW-1185">Reference proteome</keyword>
<evidence type="ECO:0000259" key="6">
    <source>
        <dbReference type="PROSITE" id="PS50262"/>
    </source>
</evidence>
<accession>A0AAE0Z9Z0</accession>
<feature type="transmembrane region" description="Helical" evidence="5">
    <location>
        <begin position="286"/>
        <end position="311"/>
    </location>
</feature>
<dbReference type="Gene3D" id="1.20.1070.10">
    <property type="entry name" value="Rhodopsin 7-helix transmembrane proteins"/>
    <property type="match status" value="1"/>
</dbReference>
<feature type="transmembrane region" description="Helical" evidence="5">
    <location>
        <begin position="159"/>
        <end position="177"/>
    </location>
</feature>
<evidence type="ECO:0000313" key="7">
    <source>
        <dbReference type="EMBL" id="KAK3765517.1"/>
    </source>
</evidence>
<protein>
    <recommendedName>
        <fullName evidence="6">G-protein coupled receptors family 1 profile domain-containing protein</fullName>
    </recommendedName>
</protein>
<keyword evidence="2 5" id="KW-0812">Transmembrane</keyword>
<keyword evidence="4 5" id="KW-0472">Membrane</keyword>
<feature type="transmembrane region" description="Helical" evidence="5">
    <location>
        <begin position="189"/>
        <end position="215"/>
    </location>
</feature>
<keyword evidence="3 5" id="KW-1133">Transmembrane helix</keyword>
<dbReference type="AlphaFoldDB" id="A0AAE0Z9Z0"/>
<dbReference type="PROSITE" id="PS50262">
    <property type="entry name" value="G_PROTEIN_RECEP_F1_2"/>
    <property type="match status" value="1"/>
</dbReference>
<dbReference type="InterPro" id="IPR017452">
    <property type="entry name" value="GPCR_Rhodpsn_7TM"/>
</dbReference>
<feature type="transmembrane region" description="Helical" evidence="5">
    <location>
        <begin position="119"/>
        <end position="138"/>
    </location>
</feature>
<feature type="transmembrane region" description="Helical" evidence="5">
    <location>
        <begin position="47"/>
        <end position="66"/>
    </location>
</feature>
<dbReference type="PANTHER" id="PTHR46641">
    <property type="entry name" value="FMRFAMIDE RECEPTOR-RELATED"/>
    <property type="match status" value="1"/>
</dbReference>
<evidence type="ECO:0000313" key="8">
    <source>
        <dbReference type="Proteomes" id="UP001283361"/>
    </source>
</evidence>
<dbReference type="Pfam" id="PF00001">
    <property type="entry name" value="7tm_1"/>
    <property type="match status" value="1"/>
</dbReference>
<comment type="subcellular location">
    <subcellularLocation>
        <location evidence="1">Membrane</location>
    </subcellularLocation>
</comment>